<dbReference type="AlphaFoldDB" id="A0A7D9M7K4"/>
<evidence type="ECO:0000313" key="1">
    <source>
        <dbReference type="EMBL" id="CAB4042820.1"/>
    </source>
</evidence>
<gene>
    <name evidence="1" type="ORF">PACLA_8A025244</name>
</gene>
<dbReference type="Proteomes" id="UP001152795">
    <property type="component" value="Unassembled WGS sequence"/>
</dbReference>
<accession>A0A7D9M7K4</accession>
<dbReference type="Gene3D" id="3.30.559.10">
    <property type="entry name" value="Chloramphenicol acetyltransferase-like domain"/>
    <property type="match status" value="1"/>
</dbReference>
<name>A0A7D9M7K4_PARCT</name>
<dbReference type="OrthoDB" id="5963073at2759"/>
<sequence length="498" mass="55523">MLRRCFQSSKRAPALRLYQTQRVHGCSVQHGNKVTQSSNNIYKQRKVSKRPLDGLESVFHEYHKTGIGFSYLLTPITSKIPVEEEPLCEALTMVSYKQPLLRATITETPEFKYFECMDGRTSFGFSILDRDINDMEVITEEIFANTKFDSDDGPLWKAVLIPGKFNSSSKSYTGGLALAISHAIANGSSLTVVLKQTLGYLENITKGTAPNVEDIPRLPLYPSSATLLSHKLQKLSTSTSCHQNADYINPVLSQFPTIENNPQKSEPKTKVLIRTMPPDQCVSLLQQCRKNNSTVTGAILAACHYSFSGLLKTNQFCATTTNDVTCLTAVDKNHRPRLPADYVACHYGSLTYDVTLPSPNEDFWKVAQSLTQSIHNDISHDNHLEFVSKVETNSKGFVKQVLRQGSLKLASRQKSSLTLSNVGQFFTDNTPQNLFHPQGFIVGTPIHKRFGTFGNYIIALNGAINHMFCYDGSIISRKNAQRYSDGVWDALELSLCDI</sequence>
<dbReference type="InterPro" id="IPR052058">
    <property type="entry name" value="Alcohol_O-acetyltransferase"/>
</dbReference>
<dbReference type="Gene3D" id="3.30.559.30">
    <property type="entry name" value="Nonribosomal peptide synthetase, condensation domain"/>
    <property type="match status" value="1"/>
</dbReference>
<comment type="caution">
    <text evidence="1">The sequence shown here is derived from an EMBL/GenBank/DDBJ whole genome shotgun (WGS) entry which is preliminary data.</text>
</comment>
<organism evidence="1 2">
    <name type="scientific">Paramuricea clavata</name>
    <name type="common">Red gorgonian</name>
    <name type="synonym">Violescent sea-whip</name>
    <dbReference type="NCBI Taxonomy" id="317549"/>
    <lineage>
        <taxon>Eukaryota</taxon>
        <taxon>Metazoa</taxon>
        <taxon>Cnidaria</taxon>
        <taxon>Anthozoa</taxon>
        <taxon>Octocorallia</taxon>
        <taxon>Malacalcyonacea</taxon>
        <taxon>Plexauridae</taxon>
        <taxon>Paramuricea</taxon>
    </lineage>
</organism>
<reference evidence="1" key="1">
    <citation type="submission" date="2020-04" db="EMBL/GenBank/DDBJ databases">
        <authorList>
            <person name="Alioto T."/>
            <person name="Alioto T."/>
            <person name="Gomez Garrido J."/>
        </authorList>
    </citation>
    <scope>NUCLEOTIDE SEQUENCE</scope>
    <source>
        <strain evidence="1">A484AB</strain>
    </source>
</reference>
<dbReference type="InterPro" id="IPR023213">
    <property type="entry name" value="CAT-like_dom_sf"/>
</dbReference>
<evidence type="ECO:0000313" key="2">
    <source>
        <dbReference type="Proteomes" id="UP001152795"/>
    </source>
</evidence>
<dbReference type="PANTHER" id="PTHR28037">
    <property type="entry name" value="ALCOHOL O-ACETYLTRANSFERASE 1-RELATED"/>
    <property type="match status" value="1"/>
</dbReference>
<dbReference type="EMBL" id="CACRXK020030896">
    <property type="protein sequence ID" value="CAB4042820.1"/>
    <property type="molecule type" value="Genomic_DNA"/>
</dbReference>
<dbReference type="SUPFAM" id="SSF52777">
    <property type="entry name" value="CoA-dependent acyltransferases"/>
    <property type="match status" value="1"/>
</dbReference>
<dbReference type="PANTHER" id="PTHR28037:SF1">
    <property type="entry name" value="ALCOHOL O-ACETYLTRANSFERASE 1-RELATED"/>
    <property type="match status" value="1"/>
</dbReference>
<proteinExistence type="predicted"/>
<keyword evidence="2" id="KW-1185">Reference proteome</keyword>
<protein>
    <submittedName>
        <fullName evidence="1">Uncharacterized protein</fullName>
    </submittedName>
</protein>